<dbReference type="InParanoid" id="G5C7E7"/>
<dbReference type="InterPro" id="IPR000079">
    <property type="entry name" value="HMGN_fam"/>
</dbReference>
<dbReference type="EMBL" id="JH173679">
    <property type="protein sequence ID" value="EHB17458.1"/>
    <property type="molecule type" value="Genomic_DNA"/>
</dbReference>
<dbReference type="STRING" id="10181.G5C7E7"/>
<keyword evidence="4" id="KW-0539">Nucleus</keyword>
<evidence type="ECO:0000313" key="7">
    <source>
        <dbReference type="Proteomes" id="UP000006813"/>
    </source>
</evidence>
<dbReference type="GO" id="GO:0031492">
    <property type="term" value="F:nucleosomal DNA binding"/>
    <property type="evidence" value="ECO:0007669"/>
    <property type="project" value="InterPro"/>
</dbReference>
<proteinExistence type="inferred from homology"/>
<evidence type="ECO:0000256" key="1">
    <source>
        <dbReference type="ARBA" id="ARBA00004123"/>
    </source>
</evidence>
<feature type="region of interest" description="Disordered" evidence="5">
    <location>
        <begin position="33"/>
        <end position="179"/>
    </location>
</feature>
<dbReference type="GO" id="GO:0000785">
    <property type="term" value="C:chromatin"/>
    <property type="evidence" value="ECO:0007669"/>
    <property type="project" value="InterPro"/>
</dbReference>
<dbReference type="PANTHER" id="PTHR23087:SF12">
    <property type="entry name" value="NON-HISTONE CHROMOSOMAL PROTEIN HMG-14"/>
    <property type="match status" value="1"/>
</dbReference>
<protein>
    <submittedName>
        <fullName evidence="6">Non-histone chromosomal protein HMG-14</fullName>
    </submittedName>
</protein>
<dbReference type="PANTHER" id="PTHR23087">
    <property type="entry name" value="NONHISTONE CHROMOSOMAL PROTEIN HMG"/>
    <property type="match status" value="1"/>
</dbReference>
<evidence type="ECO:0000256" key="3">
    <source>
        <dbReference type="ARBA" id="ARBA00023125"/>
    </source>
</evidence>
<reference evidence="6 7" key="1">
    <citation type="journal article" date="2011" name="Nature">
        <title>Genome sequencing reveals insights into physiology and longevity of the naked mole rat.</title>
        <authorList>
            <person name="Kim E.B."/>
            <person name="Fang X."/>
            <person name="Fushan A.A."/>
            <person name="Huang Z."/>
            <person name="Lobanov A.V."/>
            <person name="Han L."/>
            <person name="Marino S.M."/>
            <person name="Sun X."/>
            <person name="Turanov A.A."/>
            <person name="Yang P."/>
            <person name="Yim S.H."/>
            <person name="Zhao X."/>
            <person name="Kasaikina M.V."/>
            <person name="Stoletzki N."/>
            <person name="Peng C."/>
            <person name="Polak P."/>
            <person name="Xiong Z."/>
            <person name="Kiezun A."/>
            <person name="Zhu Y."/>
            <person name="Chen Y."/>
            <person name="Kryukov G.V."/>
            <person name="Zhang Q."/>
            <person name="Peshkin L."/>
            <person name="Yang L."/>
            <person name="Bronson R.T."/>
            <person name="Buffenstein R."/>
            <person name="Wang B."/>
            <person name="Han C."/>
            <person name="Li Q."/>
            <person name="Chen L."/>
            <person name="Zhao W."/>
            <person name="Sunyaev S.R."/>
            <person name="Park T.J."/>
            <person name="Zhang G."/>
            <person name="Wang J."/>
            <person name="Gladyshev V.N."/>
        </authorList>
    </citation>
    <scope>NUCLEOTIDE SEQUENCE [LARGE SCALE GENOMIC DNA]</scope>
</reference>
<comment type="similarity">
    <text evidence="2">Belongs to the HMGN family.</text>
</comment>
<dbReference type="AlphaFoldDB" id="G5C7E7"/>
<gene>
    <name evidence="6" type="ORF">GW7_19046</name>
</gene>
<comment type="subcellular location">
    <subcellularLocation>
        <location evidence="1">Nucleus</location>
    </subcellularLocation>
</comment>
<feature type="compositionally biased region" description="Basic and acidic residues" evidence="5">
    <location>
        <begin position="148"/>
        <end position="179"/>
    </location>
</feature>
<evidence type="ECO:0000256" key="5">
    <source>
        <dbReference type="SAM" id="MobiDB-lite"/>
    </source>
</evidence>
<dbReference type="GO" id="GO:0005634">
    <property type="term" value="C:nucleus"/>
    <property type="evidence" value="ECO:0007669"/>
    <property type="project" value="UniProtKB-SubCell"/>
</dbReference>
<evidence type="ECO:0000256" key="2">
    <source>
        <dbReference type="ARBA" id="ARBA00007696"/>
    </source>
</evidence>
<dbReference type="Proteomes" id="UP000006813">
    <property type="component" value="Unassembled WGS sequence"/>
</dbReference>
<accession>G5C7E7</accession>
<evidence type="ECO:0000256" key="4">
    <source>
        <dbReference type="ARBA" id="ARBA00023242"/>
    </source>
</evidence>
<dbReference type="GO" id="GO:0006325">
    <property type="term" value="P:chromatin organization"/>
    <property type="evidence" value="ECO:0007669"/>
    <property type="project" value="TreeGrafter"/>
</dbReference>
<feature type="compositionally biased region" description="Basic and acidic residues" evidence="5">
    <location>
        <begin position="111"/>
        <end position="125"/>
    </location>
</feature>
<keyword evidence="3" id="KW-0238">DNA-binding</keyword>
<dbReference type="SMART" id="SM00527">
    <property type="entry name" value="HMG17"/>
    <property type="match status" value="1"/>
</dbReference>
<dbReference type="PRINTS" id="PR00925">
    <property type="entry name" value="NONHISHMG17"/>
</dbReference>
<dbReference type="eggNOG" id="ENOG502S7UM">
    <property type="taxonomic scope" value="Eukaryota"/>
</dbReference>
<organism evidence="6 7">
    <name type="scientific">Heterocephalus glaber</name>
    <name type="common">Naked mole rat</name>
    <dbReference type="NCBI Taxonomy" id="10181"/>
    <lineage>
        <taxon>Eukaryota</taxon>
        <taxon>Metazoa</taxon>
        <taxon>Chordata</taxon>
        <taxon>Craniata</taxon>
        <taxon>Vertebrata</taxon>
        <taxon>Euteleostomi</taxon>
        <taxon>Mammalia</taxon>
        <taxon>Eutheria</taxon>
        <taxon>Euarchontoglires</taxon>
        <taxon>Glires</taxon>
        <taxon>Rodentia</taxon>
        <taxon>Hystricomorpha</taxon>
        <taxon>Bathyergidae</taxon>
        <taxon>Heterocephalus</taxon>
    </lineage>
</organism>
<dbReference type="Pfam" id="PF01101">
    <property type="entry name" value="HMG14_17"/>
    <property type="match status" value="1"/>
</dbReference>
<sequence>MLANLEPKVNPSNQSQCIVDLFKKPLLIRFSHRPRHGSQQLWRQEERRQSSIAPQGSREPQPAAASARTPRNGKMPKRKVSSGRRGSEGGAQEEIGEVAARLSTKPAPAKVETKPKKAAGKDKSSNKNVQAKGKRGPKGKQAEVTNQEPKEDLPTENRETKKEESTASDEREEKEAKPD</sequence>
<name>G5C7E7_HETGA</name>
<evidence type="ECO:0000313" key="6">
    <source>
        <dbReference type="EMBL" id="EHB17458.1"/>
    </source>
</evidence>